<evidence type="ECO:0000313" key="6">
    <source>
        <dbReference type="EMBL" id="MBB6478148.1"/>
    </source>
</evidence>
<comment type="cofactor">
    <cofactor evidence="1">
        <name>Zn(2+)</name>
        <dbReference type="ChEBI" id="CHEBI:29105"/>
    </cofactor>
</comment>
<keyword evidence="2" id="KW-0479">Metal-binding</keyword>
<dbReference type="InterPro" id="IPR036866">
    <property type="entry name" value="RibonucZ/Hydroxyglut_hydro"/>
</dbReference>
<dbReference type="SMART" id="SM00849">
    <property type="entry name" value="Lactamase_B"/>
    <property type="match status" value="1"/>
</dbReference>
<dbReference type="SUPFAM" id="SSF56281">
    <property type="entry name" value="Metallo-hydrolase/oxidoreductase"/>
    <property type="match status" value="1"/>
</dbReference>
<accession>A0A841R5V0</accession>
<sequence>MKIIALTLGPLATNCYILFSEATKHAIVIDPAAEAKEIQKALTKFDLQLKKILLTHGHADHIGALEELRALYPDVPVAMHQADQAYLSDPKLNLSAYQYQSVKAQPAEEFLTEGDTVVLDDIRLEVLETPGHTPGGISFYAAEPGVVFVGDALFQGSIGRTDFPGGSMSQLITRIEEKLLSLADATVVLSGHGPSTTIGEEKRCNPFLNMKKQ</sequence>
<dbReference type="PANTHER" id="PTHR46233">
    <property type="entry name" value="HYDROXYACYLGLUTATHIONE HYDROLASE GLOC"/>
    <property type="match status" value="1"/>
</dbReference>
<comment type="caution">
    <text evidence="6">The sequence shown here is derived from an EMBL/GenBank/DDBJ whole genome shotgun (WGS) entry which is preliminary data.</text>
</comment>
<dbReference type="GO" id="GO:0046872">
    <property type="term" value="F:metal ion binding"/>
    <property type="evidence" value="ECO:0007669"/>
    <property type="project" value="UniProtKB-KW"/>
</dbReference>
<evidence type="ECO:0000256" key="1">
    <source>
        <dbReference type="ARBA" id="ARBA00001947"/>
    </source>
</evidence>
<evidence type="ECO:0000313" key="7">
    <source>
        <dbReference type="Proteomes" id="UP000591941"/>
    </source>
</evidence>
<dbReference type="Proteomes" id="UP000591941">
    <property type="component" value="Unassembled WGS sequence"/>
</dbReference>
<dbReference type="OrthoDB" id="9802248at2"/>
<evidence type="ECO:0000256" key="4">
    <source>
        <dbReference type="ARBA" id="ARBA00022833"/>
    </source>
</evidence>
<keyword evidence="7" id="KW-1185">Reference proteome</keyword>
<dbReference type="PANTHER" id="PTHR46233:SF3">
    <property type="entry name" value="HYDROXYACYLGLUTATHIONE HYDROLASE GLOC"/>
    <property type="match status" value="1"/>
</dbReference>
<dbReference type="Pfam" id="PF00753">
    <property type="entry name" value="Lactamase_B"/>
    <property type="match status" value="1"/>
</dbReference>
<dbReference type="Gene3D" id="3.60.15.10">
    <property type="entry name" value="Ribonuclease Z/Hydroxyacylglutathione hydrolase-like"/>
    <property type="match status" value="1"/>
</dbReference>
<dbReference type="EMBL" id="JACHHI010000005">
    <property type="protein sequence ID" value="MBB6478148.1"/>
    <property type="molecule type" value="Genomic_DNA"/>
</dbReference>
<keyword evidence="4" id="KW-0862">Zinc</keyword>
<dbReference type="RefSeq" id="WP_024048564.1">
    <property type="nucleotide sequence ID" value="NZ_CABWNB010000004.1"/>
</dbReference>
<dbReference type="InterPro" id="IPR051453">
    <property type="entry name" value="MBL_Glyoxalase_II"/>
</dbReference>
<organism evidence="6 7">
    <name type="scientific">Negativicoccus succinicivorans</name>
    <dbReference type="NCBI Taxonomy" id="620903"/>
    <lineage>
        <taxon>Bacteria</taxon>
        <taxon>Bacillati</taxon>
        <taxon>Bacillota</taxon>
        <taxon>Negativicutes</taxon>
        <taxon>Veillonellales</taxon>
        <taxon>Veillonellaceae</taxon>
        <taxon>Negativicoccus</taxon>
    </lineage>
</organism>
<dbReference type="GeneID" id="93486471"/>
<dbReference type="AlphaFoldDB" id="A0A841R5V0"/>
<evidence type="ECO:0000256" key="2">
    <source>
        <dbReference type="ARBA" id="ARBA00022723"/>
    </source>
</evidence>
<dbReference type="InterPro" id="IPR001279">
    <property type="entry name" value="Metallo-B-lactamas"/>
</dbReference>
<evidence type="ECO:0000259" key="5">
    <source>
        <dbReference type="SMART" id="SM00849"/>
    </source>
</evidence>
<reference evidence="6 7" key="1">
    <citation type="submission" date="2020-08" db="EMBL/GenBank/DDBJ databases">
        <title>Genomic Encyclopedia of Type Strains, Phase IV (KMG-IV): sequencing the most valuable type-strain genomes for metagenomic binning, comparative biology and taxonomic classification.</title>
        <authorList>
            <person name="Goeker M."/>
        </authorList>
    </citation>
    <scope>NUCLEOTIDE SEQUENCE [LARGE SCALE GENOMIC DNA]</scope>
    <source>
        <strain evidence="6 7">DSM 21255</strain>
    </source>
</reference>
<protein>
    <submittedName>
        <fullName evidence="6">Glyoxylase-like metal-dependent hydrolase (Beta-lactamase superfamily II)</fullName>
    </submittedName>
</protein>
<dbReference type="GO" id="GO:0016787">
    <property type="term" value="F:hydrolase activity"/>
    <property type="evidence" value="ECO:0007669"/>
    <property type="project" value="UniProtKB-KW"/>
</dbReference>
<feature type="domain" description="Metallo-beta-lactamase" evidence="5">
    <location>
        <begin position="12"/>
        <end position="192"/>
    </location>
</feature>
<evidence type="ECO:0000256" key="3">
    <source>
        <dbReference type="ARBA" id="ARBA00022801"/>
    </source>
</evidence>
<proteinExistence type="predicted"/>
<name>A0A841R5V0_9FIRM</name>
<keyword evidence="3 6" id="KW-0378">Hydrolase</keyword>
<gene>
    <name evidence="6" type="ORF">HNR45_001209</name>
</gene>
<dbReference type="CDD" id="cd06262">
    <property type="entry name" value="metallo-hydrolase-like_MBL-fold"/>
    <property type="match status" value="1"/>
</dbReference>